<keyword evidence="1" id="KW-1133">Transmembrane helix</keyword>
<dbReference type="RefSeq" id="WP_380895753.1">
    <property type="nucleotide sequence ID" value="NZ_JBHTKY010000009.1"/>
</dbReference>
<organism evidence="2 3">
    <name type="scientific">Sphingobacterium daejeonense</name>
    <dbReference type="NCBI Taxonomy" id="371142"/>
    <lineage>
        <taxon>Bacteria</taxon>
        <taxon>Pseudomonadati</taxon>
        <taxon>Bacteroidota</taxon>
        <taxon>Sphingobacteriia</taxon>
        <taxon>Sphingobacteriales</taxon>
        <taxon>Sphingobacteriaceae</taxon>
        <taxon>Sphingobacterium</taxon>
    </lineage>
</organism>
<sequence>MSTIVSIIIIAAVIIVLIFAWYKEKPSPSRPEFSETDFPLIFNDKSILVEGPNYNEIREVCIEFCEKYNVKQYNVIVKLIRLNPTSTLLIFPYEIDFQHYCYLVNYLKFPIGQNYSADVKGWLTSKKLDKWIDSRSVNKKIMVYNHSDSKYADGVNYTTMDQLGFRINFNEPGKASELEQPVQKYAPFSLKIQELNLSRGEIITSRD</sequence>
<evidence type="ECO:0000313" key="3">
    <source>
        <dbReference type="Proteomes" id="UP001597205"/>
    </source>
</evidence>
<dbReference type="EMBL" id="JBHTKY010000009">
    <property type="protein sequence ID" value="MFD1165608.1"/>
    <property type="molecule type" value="Genomic_DNA"/>
</dbReference>
<gene>
    <name evidence="2" type="ORF">ACFQ2C_08335</name>
</gene>
<evidence type="ECO:0000313" key="2">
    <source>
        <dbReference type="EMBL" id="MFD1165608.1"/>
    </source>
</evidence>
<reference evidence="3" key="1">
    <citation type="journal article" date="2019" name="Int. J. Syst. Evol. Microbiol.">
        <title>The Global Catalogue of Microorganisms (GCM) 10K type strain sequencing project: providing services to taxonomists for standard genome sequencing and annotation.</title>
        <authorList>
            <consortium name="The Broad Institute Genomics Platform"/>
            <consortium name="The Broad Institute Genome Sequencing Center for Infectious Disease"/>
            <person name="Wu L."/>
            <person name="Ma J."/>
        </authorList>
    </citation>
    <scope>NUCLEOTIDE SEQUENCE [LARGE SCALE GENOMIC DNA]</scope>
    <source>
        <strain evidence="3">CCUG 52468</strain>
    </source>
</reference>
<name>A0ABW3RK50_9SPHI</name>
<feature type="transmembrane region" description="Helical" evidence="1">
    <location>
        <begin position="6"/>
        <end position="22"/>
    </location>
</feature>
<comment type="caution">
    <text evidence="2">The sequence shown here is derived from an EMBL/GenBank/DDBJ whole genome shotgun (WGS) entry which is preliminary data.</text>
</comment>
<evidence type="ECO:0000256" key="1">
    <source>
        <dbReference type="SAM" id="Phobius"/>
    </source>
</evidence>
<proteinExistence type="predicted"/>
<dbReference type="Proteomes" id="UP001597205">
    <property type="component" value="Unassembled WGS sequence"/>
</dbReference>
<keyword evidence="1" id="KW-0812">Transmembrane</keyword>
<keyword evidence="1" id="KW-0472">Membrane</keyword>
<accession>A0ABW3RK50</accession>
<keyword evidence="3" id="KW-1185">Reference proteome</keyword>
<protein>
    <submittedName>
        <fullName evidence="2">Uncharacterized protein</fullName>
    </submittedName>
</protein>